<evidence type="ECO:0000256" key="3">
    <source>
        <dbReference type="ARBA" id="ARBA00022475"/>
    </source>
</evidence>
<keyword evidence="3" id="KW-1003">Cell membrane</keyword>
<evidence type="ECO:0000256" key="2">
    <source>
        <dbReference type="ARBA" id="ARBA00022448"/>
    </source>
</evidence>
<dbReference type="CDD" id="cd06173">
    <property type="entry name" value="MFS_MefA_like"/>
    <property type="match status" value="1"/>
</dbReference>
<accession>A0ABZ3IIV5</accession>
<dbReference type="SUPFAM" id="SSF103473">
    <property type="entry name" value="MFS general substrate transporter"/>
    <property type="match status" value="1"/>
</dbReference>
<name>A0ABZ3IIV5_9FIRM</name>
<feature type="transmembrane region" description="Helical" evidence="7">
    <location>
        <begin position="88"/>
        <end position="108"/>
    </location>
</feature>
<dbReference type="InterPro" id="IPR010290">
    <property type="entry name" value="TM_effector"/>
</dbReference>
<dbReference type="RefSeq" id="WP_094604974.1">
    <property type="nucleotide sequence ID" value="NZ_CP155573.1"/>
</dbReference>
<feature type="transmembrane region" description="Helical" evidence="7">
    <location>
        <begin position="297"/>
        <end position="315"/>
    </location>
</feature>
<protein>
    <submittedName>
        <fullName evidence="9">Enterobactin exporter EntS</fullName>
    </submittedName>
</protein>
<evidence type="ECO:0000313" key="9">
    <source>
        <dbReference type="EMBL" id="XFO65600.1"/>
    </source>
</evidence>
<proteinExistence type="predicted"/>
<evidence type="ECO:0000256" key="5">
    <source>
        <dbReference type="ARBA" id="ARBA00022989"/>
    </source>
</evidence>
<dbReference type="PANTHER" id="PTHR23513">
    <property type="entry name" value="INTEGRAL MEMBRANE EFFLUX PROTEIN-RELATED"/>
    <property type="match status" value="1"/>
</dbReference>
<feature type="transmembrane region" description="Helical" evidence="7">
    <location>
        <begin position="25"/>
        <end position="43"/>
    </location>
</feature>
<keyword evidence="10" id="KW-1185">Reference proteome</keyword>
<evidence type="ECO:0000256" key="7">
    <source>
        <dbReference type="SAM" id="Phobius"/>
    </source>
</evidence>
<keyword evidence="2" id="KW-0813">Transport</keyword>
<feature type="transmembrane region" description="Helical" evidence="7">
    <location>
        <begin position="356"/>
        <end position="374"/>
    </location>
</feature>
<evidence type="ECO:0000259" key="8">
    <source>
        <dbReference type="PROSITE" id="PS50850"/>
    </source>
</evidence>
<evidence type="ECO:0000256" key="4">
    <source>
        <dbReference type="ARBA" id="ARBA00022692"/>
    </source>
</evidence>
<feature type="transmembrane region" description="Helical" evidence="7">
    <location>
        <begin position="232"/>
        <end position="256"/>
    </location>
</feature>
<dbReference type="InterPro" id="IPR036259">
    <property type="entry name" value="MFS_trans_sf"/>
</dbReference>
<keyword evidence="5 7" id="KW-1133">Transmembrane helix</keyword>
<evidence type="ECO:0000313" key="10">
    <source>
        <dbReference type="Proteomes" id="UP000216752"/>
    </source>
</evidence>
<dbReference type="PROSITE" id="PS50850">
    <property type="entry name" value="MFS"/>
    <property type="match status" value="1"/>
</dbReference>
<feature type="transmembrane region" description="Helical" evidence="7">
    <location>
        <begin position="268"/>
        <end position="290"/>
    </location>
</feature>
<keyword evidence="4 7" id="KW-0812">Transmembrane</keyword>
<gene>
    <name evidence="9" type="primary">entS_1</name>
    <name evidence="9" type="ORF">SPSIL_017400</name>
</gene>
<organism evidence="9 10">
    <name type="scientific">Sporomusa silvacetica DSM 10669</name>
    <dbReference type="NCBI Taxonomy" id="1123289"/>
    <lineage>
        <taxon>Bacteria</taxon>
        <taxon>Bacillati</taxon>
        <taxon>Bacillota</taxon>
        <taxon>Negativicutes</taxon>
        <taxon>Selenomonadales</taxon>
        <taxon>Sporomusaceae</taxon>
        <taxon>Sporomusa</taxon>
    </lineage>
</organism>
<dbReference type="PANTHER" id="PTHR23513:SF11">
    <property type="entry name" value="STAPHYLOFERRIN A TRANSPORTER"/>
    <property type="match status" value="1"/>
</dbReference>
<reference evidence="9" key="1">
    <citation type="submission" date="2024-05" db="EMBL/GenBank/DDBJ databases">
        <title>Isolation and characterization of Sporomusa carbonis sp. nov., a carboxydotrophic hydrogenogen in the genus of Sporomusa isolated from a charcoal burning pile.</title>
        <authorList>
            <person name="Boeer T."/>
            <person name="Rosenbaum F."/>
            <person name="Eysell L."/>
            <person name="Mueller V."/>
            <person name="Daniel R."/>
            <person name="Poehlein A."/>
        </authorList>
    </citation>
    <scope>NUCLEOTIDE SEQUENCE [LARGE SCALE GENOMIC DNA]</scope>
    <source>
        <strain evidence="9">DSM 10669</strain>
    </source>
</reference>
<comment type="subcellular location">
    <subcellularLocation>
        <location evidence="1">Cell membrane</location>
        <topology evidence="1">Multi-pass membrane protein</topology>
    </subcellularLocation>
</comment>
<feature type="transmembrane region" description="Helical" evidence="7">
    <location>
        <begin position="152"/>
        <end position="170"/>
    </location>
</feature>
<feature type="transmembrane region" description="Helical" evidence="7">
    <location>
        <begin position="176"/>
        <end position="200"/>
    </location>
</feature>
<dbReference type="EMBL" id="CP155573">
    <property type="protein sequence ID" value="XFO65600.1"/>
    <property type="molecule type" value="Genomic_DNA"/>
</dbReference>
<dbReference type="Proteomes" id="UP000216752">
    <property type="component" value="Chromosome"/>
</dbReference>
<keyword evidence="6 7" id="KW-0472">Membrane</keyword>
<feature type="transmembrane region" description="Helical" evidence="7">
    <location>
        <begin position="114"/>
        <end position="131"/>
    </location>
</feature>
<evidence type="ECO:0000256" key="6">
    <source>
        <dbReference type="ARBA" id="ARBA00023136"/>
    </source>
</evidence>
<feature type="transmembrane region" description="Helical" evidence="7">
    <location>
        <begin position="55"/>
        <end position="76"/>
    </location>
</feature>
<feature type="transmembrane region" description="Helical" evidence="7">
    <location>
        <begin position="386"/>
        <end position="405"/>
    </location>
</feature>
<dbReference type="InterPro" id="IPR020846">
    <property type="entry name" value="MFS_dom"/>
</dbReference>
<dbReference type="Pfam" id="PF05977">
    <property type="entry name" value="MFS_3"/>
    <property type="match status" value="1"/>
</dbReference>
<dbReference type="Gene3D" id="1.20.1250.20">
    <property type="entry name" value="MFS general substrate transporter like domains"/>
    <property type="match status" value="1"/>
</dbReference>
<feature type="domain" description="Major facilitator superfamily (MFS) profile" evidence="8">
    <location>
        <begin position="22"/>
        <end position="409"/>
    </location>
</feature>
<sequence>MNITNGAKNKFNNPFMSLKHKNFRYYWIGMCVSLIGTWMQNIAQPWLAYTLTNSPFLLSLIGILQFTPMLILSLFAGVIIDKSSKKKILIFTQSASLIITLILAILVWTGKIQYWHILVMATALGIVNTIDMPSRQSMVIELVGKEDLMNGIALNSMAFNLARIIGPAIAGLVMGYAGIAVCFFVNAISFAAVVISLFFIKLKPVEKKPKNNTNVLEEIKDGLKYIYHKDSLLYTVVVLAIVGTFAPNFNVLVPVFAKEILKQNEAGFGILMSFMGLGSFLGAMFIATLSKSGPQKFVIYIVPLIVGIALIITGYTNEYLVTGMLLSITGFFFITFTSSANSTLQLNSSNEYRGRVMSIYTLVFSGTTPFGNLYAGLFAEHFNARVGFVACGAIIIMLMIPLFIYKRIRKVIS</sequence>
<evidence type="ECO:0000256" key="1">
    <source>
        <dbReference type="ARBA" id="ARBA00004651"/>
    </source>
</evidence>
<feature type="transmembrane region" description="Helical" evidence="7">
    <location>
        <begin position="321"/>
        <end position="344"/>
    </location>
</feature>